<proteinExistence type="predicted"/>
<evidence type="ECO:0000256" key="1">
    <source>
        <dbReference type="SAM" id="MobiDB-lite"/>
    </source>
</evidence>
<feature type="region of interest" description="Disordered" evidence="1">
    <location>
        <begin position="38"/>
        <end position="109"/>
    </location>
</feature>
<feature type="region of interest" description="Disordered" evidence="1">
    <location>
        <begin position="138"/>
        <end position="181"/>
    </location>
</feature>
<evidence type="ECO:0000313" key="3">
    <source>
        <dbReference type="Proteomes" id="UP001066276"/>
    </source>
</evidence>
<dbReference type="EMBL" id="JANPWB010000014">
    <property type="protein sequence ID" value="KAJ1098707.1"/>
    <property type="molecule type" value="Genomic_DNA"/>
</dbReference>
<protein>
    <submittedName>
        <fullName evidence="2">Uncharacterized protein</fullName>
    </submittedName>
</protein>
<sequence>MVANLLKIISSASHVWNAPSRLPPEQIGATSHCCFAVPPPPQVSSGPQPGNLKAPAPGRATSISSPPVSCYPLASGVGPPLQGKRPPLPWKKRTHHAPRGTPSERRPVSRQGLLSFPNWKWAASIELHERAWDLPPGRRNHVFSDSRLSTRPRTPRCRKEALFSPEEDHPYGDATPRGRIK</sequence>
<gene>
    <name evidence="2" type="ORF">NDU88_003814</name>
</gene>
<comment type="caution">
    <text evidence="2">The sequence shown here is derived from an EMBL/GenBank/DDBJ whole genome shotgun (WGS) entry which is preliminary data.</text>
</comment>
<dbReference type="AlphaFoldDB" id="A0AAV7M5D5"/>
<keyword evidence="3" id="KW-1185">Reference proteome</keyword>
<name>A0AAV7M5D5_PLEWA</name>
<evidence type="ECO:0000313" key="2">
    <source>
        <dbReference type="EMBL" id="KAJ1098707.1"/>
    </source>
</evidence>
<accession>A0AAV7M5D5</accession>
<dbReference type="Proteomes" id="UP001066276">
    <property type="component" value="Chromosome 10"/>
</dbReference>
<reference evidence="2" key="1">
    <citation type="journal article" date="2022" name="bioRxiv">
        <title>Sequencing and chromosome-scale assembly of the giantPleurodeles waltlgenome.</title>
        <authorList>
            <person name="Brown T."/>
            <person name="Elewa A."/>
            <person name="Iarovenko S."/>
            <person name="Subramanian E."/>
            <person name="Araus A.J."/>
            <person name="Petzold A."/>
            <person name="Susuki M."/>
            <person name="Suzuki K.-i.T."/>
            <person name="Hayashi T."/>
            <person name="Toyoda A."/>
            <person name="Oliveira C."/>
            <person name="Osipova E."/>
            <person name="Leigh N.D."/>
            <person name="Simon A."/>
            <person name="Yun M.H."/>
        </authorList>
    </citation>
    <scope>NUCLEOTIDE SEQUENCE</scope>
    <source>
        <strain evidence="2">20211129_DDA</strain>
        <tissue evidence="2">Liver</tissue>
    </source>
</reference>
<feature type="compositionally biased region" description="Basic and acidic residues" evidence="1">
    <location>
        <begin position="157"/>
        <end position="171"/>
    </location>
</feature>
<organism evidence="2 3">
    <name type="scientific">Pleurodeles waltl</name>
    <name type="common">Iberian ribbed newt</name>
    <dbReference type="NCBI Taxonomy" id="8319"/>
    <lineage>
        <taxon>Eukaryota</taxon>
        <taxon>Metazoa</taxon>
        <taxon>Chordata</taxon>
        <taxon>Craniata</taxon>
        <taxon>Vertebrata</taxon>
        <taxon>Euteleostomi</taxon>
        <taxon>Amphibia</taxon>
        <taxon>Batrachia</taxon>
        <taxon>Caudata</taxon>
        <taxon>Salamandroidea</taxon>
        <taxon>Salamandridae</taxon>
        <taxon>Pleurodelinae</taxon>
        <taxon>Pleurodeles</taxon>
    </lineage>
</organism>